<keyword evidence="2" id="KW-1185">Reference proteome</keyword>
<dbReference type="AlphaFoldDB" id="A0A4S8PJN6"/>
<proteinExistence type="predicted"/>
<dbReference type="RefSeq" id="WP_136529084.1">
    <property type="nucleotide sequence ID" value="NZ_STGX01000004.1"/>
</dbReference>
<accession>A0A4S8PJN6</accession>
<protein>
    <submittedName>
        <fullName evidence="1">Uncharacterized protein</fullName>
    </submittedName>
</protein>
<reference evidence="1 2" key="1">
    <citation type="journal article" date="2018" name="Int. J. Syst. Evol. Microbiol.">
        <title>Glycomyces paridis sp. nov., isolated from the medicinal plant Paris polyphylla.</title>
        <authorList>
            <person name="Fang X.M."/>
            <person name="Bai J.L."/>
            <person name="Su J."/>
            <person name="Zhao L.L."/>
            <person name="Liu H.Y."/>
            <person name="Ma B.P."/>
            <person name="Zhang Y.Q."/>
            <person name="Yu L.Y."/>
        </authorList>
    </citation>
    <scope>NUCLEOTIDE SEQUENCE [LARGE SCALE GENOMIC DNA]</scope>
    <source>
        <strain evidence="1 2">CPCC 204357</strain>
    </source>
</reference>
<dbReference type="Proteomes" id="UP000305792">
    <property type="component" value="Unassembled WGS sequence"/>
</dbReference>
<name>A0A4S8PJN6_9ACTN</name>
<comment type="caution">
    <text evidence="1">The sequence shown here is derived from an EMBL/GenBank/DDBJ whole genome shotgun (WGS) entry which is preliminary data.</text>
</comment>
<sequence>MGVGRNSSYRIRERYAKALKAIPLPIRTLSGVDPQALVNVGETELAGRRIVFAVLPGSPRLWITVPDLLPPVIGYASGFDTRRLDLHLTELDHIDWAAGPGRVTALKRAAHEAWAAAQRDCEG</sequence>
<gene>
    <name evidence="1" type="ORF">E9998_07520</name>
</gene>
<organism evidence="1 2">
    <name type="scientific">Glycomyces paridis</name>
    <dbReference type="NCBI Taxonomy" id="2126555"/>
    <lineage>
        <taxon>Bacteria</taxon>
        <taxon>Bacillati</taxon>
        <taxon>Actinomycetota</taxon>
        <taxon>Actinomycetes</taxon>
        <taxon>Glycomycetales</taxon>
        <taxon>Glycomycetaceae</taxon>
        <taxon>Glycomyces</taxon>
    </lineage>
</organism>
<dbReference type="OrthoDB" id="3264206at2"/>
<evidence type="ECO:0000313" key="2">
    <source>
        <dbReference type="Proteomes" id="UP000305792"/>
    </source>
</evidence>
<dbReference type="EMBL" id="STGX01000004">
    <property type="protein sequence ID" value="THV30211.1"/>
    <property type="molecule type" value="Genomic_DNA"/>
</dbReference>
<evidence type="ECO:0000313" key="1">
    <source>
        <dbReference type="EMBL" id="THV30211.1"/>
    </source>
</evidence>